<proteinExistence type="predicted"/>
<reference evidence="1" key="1">
    <citation type="submission" date="2023-08" db="EMBL/GenBank/DDBJ databases">
        <title>Lactobacillus from the Female Urinary Tract.</title>
        <authorList>
            <person name="Stegman N."/>
            <person name="Jackson B."/>
            <person name="Steiling M."/>
            <person name="Sedano C."/>
            <person name="Wolfe A."/>
            <person name="Putonti C."/>
        </authorList>
    </citation>
    <scope>NUCLEOTIDE SEQUENCE</scope>
    <source>
        <strain evidence="1">UMB5661</strain>
    </source>
</reference>
<protein>
    <submittedName>
        <fullName evidence="1">Uncharacterized protein</fullName>
    </submittedName>
</protein>
<sequence>MTWIRTLKQKLFADNCNENTGISFLEQDKNGNFSIDEECNDEPYNPCLLSDYDFMKIFSRILLSNKLKIVGLGGMTLSHQVTYEKNGFDSNELIKTLALIQDLTEITIQENETKERASISKNGVIRLNGINKTLKKDLMTIFN</sequence>
<accession>A0AAW8WMU4</accession>
<dbReference type="EMBL" id="JAVTXN010000074">
    <property type="protein sequence ID" value="MDT9610460.1"/>
    <property type="molecule type" value="Genomic_DNA"/>
</dbReference>
<comment type="caution">
    <text evidence="1">The sequence shown here is derived from an EMBL/GenBank/DDBJ whole genome shotgun (WGS) entry which is preliminary data.</text>
</comment>
<evidence type="ECO:0000313" key="2">
    <source>
        <dbReference type="Proteomes" id="UP001253287"/>
    </source>
</evidence>
<organism evidence="1 2">
    <name type="scientific">Lactobacillus crispatus</name>
    <dbReference type="NCBI Taxonomy" id="47770"/>
    <lineage>
        <taxon>Bacteria</taxon>
        <taxon>Bacillati</taxon>
        <taxon>Bacillota</taxon>
        <taxon>Bacilli</taxon>
        <taxon>Lactobacillales</taxon>
        <taxon>Lactobacillaceae</taxon>
        <taxon>Lactobacillus</taxon>
    </lineage>
</organism>
<evidence type="ECO:0000313" key="1">
    <source>
        <dbReference type="EMBL" id="MDT9610460.1"/>
    </source>
</evidence>
<name>A0AAW8WMU4_9LACO</name>
<dbReference type="Proteomes" id="UP001253287">
    <property type="component" value="Unassembled WGS sequence"/>
</dbReference>
<gene>
    <name evidence="1" type="ORF">RON39_10135</name>
</gene>
<dbReference type="RefSeq" id="WP_224061633.1">
    <property type="nucleotide sequence ID" value="NZ_CP083391.1"/>
</dbReference>
<dbReference type="AlphaFoldDB" id="A0AAW8WMU4"/>